<evidence type="ECO:0000313" key="2">
    <source>
        <dbReference type="Proteomes" id="UP000257109"/>
    </source>
</evidence>
<organism evidence="1 2">
    <name type="scientific">Mucuna pruriens</name>
    <name type="common">Velvet bean</name>
    <name type="synonym">Dolichos pruriens</name>
    <dbReference type="NCBI Taxonomy" id="157652"/>
    <lineage>
        <taxon>Eukaryota</taxon>
        <taxon>Viridiplantae</taxon>
        <taxon>Streptophyta</taxon>
        <taxon>Embryophyta</taxon>
        <taxon>Tracheophyta</taxon>
        <taxon>Spermatophyta</taxon>
        <taxon>Magnoliopsida</taxon>
        <taxon>eudicotyledons</taxon>
        <taxon>Gunneridae</taxon>
        <taxon>Pentapetalae</taxon>
        <taxon>rosids</taxon>
        <taxon>fabids</taxon>
        <taxon>Fabales</taxon>
        <taxon>Fabaceae</taxon>
        <taxon>Papilionoideae</taxon>
        <taxon>50 kb inversion clade</taxon>
        <taxon>NPAAA clade</taxon>
        <taxon>indigoferoid/millettioid clade</taxon>
        <taxon>Phaseoleae</taxon>
        <taxon>Mucuna</taxon>
    </lineage>
</organism>
<comment type="caution">
    <text evidence="1">The sequence shown here is derived from an EMBL/GenBank/DDBJ whole genome shotgun (WGS) entry which is preliminary data.</text>
</comment>
<dbReference type="Gene3D" id="3.10.10.10">
    <property type="entry name" value="HIV Type 1 Reverse Transcriptase, subunit A, domain 1"/>
    <property type="match status" value="1"/>
</dbReference>
<gene>
    <name evidence="1" type="ORF">CR513_36270</name>
</gene>
<name>A0A371FX84_MUCPR</name>
<evidence type="ECO:0000313" key="1">
    <source>
        <dbReference type="EMBL" id="RDX82888.1"/>
    </source>
</evidence>
<protein>
    <submittedName>
        <fullName evidence="1">Uncharacterized protein</fullName>
    </submittedName>
</protein>
<dbReference type="EMBL" id="QJKJ01007517">
    <property type="protein sequence ID" value="RDX82888.1"/>
    <property type="molecule type" value="Genomic_DNA"/>
</dbReference>
<sequence>MMVIKNRQDEMVLARIQNRWQIHIAPVDQHKTTFTCLFGMFAYTRMSFELCNTLSTFQIPLPFFVSSSSASESLRIKITLRKLKKMKTQRQN</sequence>
<proteinExistence type="predicted"/>
<feature type="non-terminal residue" evidence="1">
    <location>
        <position position="1"/>
    </location>
</feature>
<dbReference type="AlphaFoldDB" id="A0A371FX84"/>
<keyword evidence="2" id="KW-1185">Reference proteome</keyword>
<dbReference type="InterPro" id="IPR043502">
    <property type="entry name" value="DNA/RNA_pol_sf"/>
</dbReference>
<accession>A0A371FX84</accession>
<dbReference type="SUPFAM" id="SSF56672">
    <property type="entry name" value="DNA/RNA polymerases"/>
    <property type="match status" value="1"/>
</dbReference>
<reference evidence="1" key="1">
    <citation type="submission" date="2018-05" db="EMBL/GenBank/DDBJ databases">
        <title>Draft genome of Mucuna pruriens seed.</title>
        <authorList>
            <person name="Nnadi N.E."/>
            <person name="Vos R."/>
            <person name="Hasami M.H."/>
            <person name="Devisetty U.K."/>
            <person name="Aguiy J.C."/>
        </authorList>
    </citation>
    <scope>NUCLEOTIDE SEQUENCE [LARGE SCALE GENOMIC DNA]</scope>
    <source>
        <strain evidence="1">JCA_2017</strain>
    </source>
</reference>
<dbReference type="Proteomes" id="UP000257109">
    <property type="component" value="Unassembled WGS sequence"/>
</dbReference>